<evidence type="ECO:0008006" key="3">
    <source>
        <dbReference type="Google" id="ProtNLM"/>
    </source>
</evidence>
<evidence type="ECO:0000313" key="2">
    <source>
        <dbReference type="Proteomes" id="UP000295781"/>
    </source>
</evidence>
<sequence>MASDKARFFAERAEYLATMFLTRHPDVSVERPSHDYGIDLLVSVKSSERSAELFGVVVKGDIEVEKTLLSDRSRVRATVATALRKQVEHATFPIGVLIFDMRTDEGYFGWVLQPRVAGSVSPGLTLQSSIDVAALDEERLEHVVADVQAWYNARLRRRRALG</sequence>
<dbReference type="Proteomes" id="UP000295781">
    <property type="component" value="Chromosome"/>
</dbReference>
<dbReference type="AlphaFoldDB" id="A0A4P2PY41"/>
<name>A0A4P2PY41_SORCE</name>
<dbReference type="RefSeq" id="WP_129346798.1">
    <property type="nucleotide sequence ID" value="NZ_CP012670.1"/>
</dbReference>
<gene>
    <name evidence="1" type="ORF">SOCEGT47_019700</name>
</gene>
<dbReference type="OrthoDB" id="485314at2"/>
<accession>A0A4P2PY41</accession>
<reference evidence="1 2" key="1">
    <citation type="submission" date="2015-09" db="EMBL/GenBank/DDBJ databases">
        <title>Sorangium comparison.</title>
        <authorList>
            <person name="Zaburannyi N."/>
            <person name="Bunk B."/>
            <person name="Overmann J."/>
            <person name="Mueller R."/>
        </authorList>
    </citation>
    <scope>NUCLEOTIDE SEQUENCE [LARGE SCALE GENOMIC DNA]</scope>
    <source>
        <strain evidence="1 2">So ceGT47</strain>
    </source>
</reference>
<protein>
    <recommendedName>
        <fullName evidence="3">DUF4365 domain-containing protein</fullName>
    </recommendedName>
</protein>
<proteinExistence type="predicted"/>
<organism evidence="1 2">
    <name type="scientific">Sorangium cellulosum</name>
    <name type="common">Polyangium cellulosum</name>
    <dbReference type="NCBI Taxonomy" id="56"/>
    <lineage>
        <taxon>Bacteria</taxon>
        <taxon>Pseudomonadati</taxon>
        <taxon>Myxococcota</taxon>
        <taxon>Polyangia</taxon>
        <taxon>Polyangiales</taxon>
        <taxon>Polyangiaceae</taxon>
        <taxon>Sorangium</taxon>
    </lineage>
</organism>
<evidence type="ECO:0000313" key="1">
    <source>
        <dbReference type="EMBL" id="AUX21486.1"/>
    </source>
</evidence>
<dbReference type="EMBL" id="CP012670">
    <property type="protein sequence ID" value="AUX21486.1"/>
    <property type="molecule type" value="Genomic_DNA"/>
</dbReference>